<gene>
    <name evidence="2" type="ORF">FJM51_09355</name>
</gene>
<evidence type="ECO:0000313" key="2">
    <source>
        <dbReference type="EMBL" id="TPE51436.1"/>
    </source>
</evidence>
<feature type="domain" description="Aminoglycoside phosphotransferase" evidence="1">
    <location>
        <begin position="169"/>
        <end position="313"/>
    </location>
</feature>
<evidence type="ECO:0000313" key="3">
    <source>
        <dbReference type="Proteomes" id="UP000319255"/>
    </source>
</evidence>
<sequence length="539" mass="56766">MARPALGRAGAAAGARGAGLGISGARGRARALRRGAVTGEAGEAGQEEVIRFLSDPATHGGAAVERVDTHISRLFLAGDRAWKLKRAIRANYLDFSTLDRRERSCRREIAVNRAAGDLYLGVVPVTREAEGLALGGPGAPVEWLVAMRRFDRSLELDRLCDAGRLTLPMVERLADEVAALHRAAPPAPGFGDIGDLRARIDQIAGALAGAGPGWRDAAGEWRGAARAALEPLAGLVARRRWLGRTRRCHGDLHLGNVVLLGERPVPFDAIEFDEAIASIDLLYDLALTLADLLTRGRRDLANALLSRYLGATRDHGGLPPLPLFLSMRGAVRAMAAASRGAAEEAERDLAFAARGLRQRAAPRLVALGGVSGSGKSTLARALAPRLAPLAGAVVIRSDVTRKRMMGARPEDRLPPAAYGPEADRKVLARIAWDARAALRAGTAVVLDATFLDPEARACLAAHARAEGVPFDGIWLDLPAAEAAARVERRTADASDATGEVVARQAARADPPAGWRVIAAGRPAGEVAAEAARILGAREG</sequence>
<proteinExistence type="predicted"/>
<dbReference type="AlphaFoldDB" id="A0A501WZC2"/>
<dbReference type="SUPFAM" id="SSF52540">
    <property type="entry name" value="P-loop containing nucleoside triphosphate hydrolases"/>
    <property type="match status" value="1"/>
</dbReference>
<dbReference type="Pfam" id="PF01636">
    <property type="entry name" value="APH"/>
    <property type="match status" value="1"/>
</dbReference>
<name>A0A501WZC2_9RHOB</name>
<dbReference type="InterPro" id="IPR052732">
    <property type="entry name" value="Cell-binding_unc_protein"/>
</dbReference>
<dbReference type="SUPFAM" id="SSF56112">
    <property type="entry name" value="Protein kinase-like (PK-like)"/>
    <property type="match status" value="1"/>
</dbReference>
<keyword evidence="3" id="KW-1185">Reference proteome</keyword>
<dbReference type="InterPro" id="IPR002575">
    <property type="entry name" value="Aminoglycoside_PTrfase"/>
</dbReference>
<dbReference type="InterPro" id="IPR027417">
    <property type="entry name" value="P-loop_NTPase"/>
</dbReference>
<protein>
    <recommendedName>
        <fullName evidence="1">Aminoglycoside phosphotransferase domain-containing protein</fullName>
    </recommendedName>
</protein>
<dbReference type="Pfam" id="PF13671">
    <property type="entry name" value="AAA_33"/>
    <property type="match status" value="1"/>
</dbReference>
<reference evidence="2 3" key="1">
    <citation type="submission" date="2019-06" db="EMBL/GenBank/DDBJ databases">
        <title>A novel bacterium of genus Amaricoccus, isolated from marine sediment.</title>
        <authorList>
            <person name="Huang H."/>
            <person name="Mo K."/>
            <person name="Hu Y."/>
        </authorList>
    </citation>
    <scope>NUCLEOTIDE SEQUENCE [LARGE SCALE GENOMIC DNA]</scope>
    <source>
        <strain evidence="2 3">HB172011</strain>
    </source>
</reference>
<dbReference type="EMBL" id="VFRP01000007">
    <property type="protein sequence ID" value="TPE51436.1"/>
    <property type="molecule type" value="Genomic_DNA"/>
</dbReference>
<dbReference type="Proteomes" id="UP000319255">
    <property type="component" value="Unassembled WGS sequence"/>
</dbReference>
<comment type="caution">
    <text evidence="2">The sequence shown here is derived from an EMBL/GenBank/DDBJ whole genome shotgun (WGS) entry which is preliminary data.</text>
</comment>
<dbReference type="PANTHER" id="PTHR43883:SF1">
    <property type="entry name" value="GLUCONOKINASE"/>
    <property type="match status" value="1"/>
</dbReference>
<dbReference type="InterPro" id="IPR011009">
    <property type="entry name" value="Kinase-like_dom_sf"/>
</dbReference>
<accession>A0A501WZC2</accession>
<dbReference type="PANTHER" id="PTHR43883">
    <property type="entry name" value="SLR0207 PROTEIN"/>
    <property type="match status" value="1"/>
</dbReference>
<dbReference type="OrthoDB" id="9810277at2"/>
<dbReference type="Gene3D" id="3.90.1200.10">
    <property type="match status" value="1"/>
</dbReference>
<dbReference type="Gene3D" id="3.40.50.300">
    <property type="entry name" value="P-loop containing nucleotide triphosphate hydrolases"/>
    <property type="match status" value="1"/>
</dbReference>
<organism evidence="2 3">
    <name type="scientific">Amaricoccus solimangrovi</name>
    <dbReference type="NCBI Taxonomy" id="2589815"/>
    <lineage>
        <taxon>Bacteria</taxon>
        <taxon>Pseudomonadati</taxon>
        <taxon>Pseudomonadota</taxon>
        <taxon>Alphaproteobacteria</taxon>
        <taxon>Rhodobacterales</taxon>
        <taxon>Paracoccaceae</taxon>
        <taxon>Amaricoccus</taxon>
    </lineage>
</organism>
<evidence type="ECO:0000259" key="1">
    <source>
        <dbReference type="Pfam" id="PF01636"/>
    </source>
</evidence>